<keyword evidence="2" id="KW-1185">Reference proteome</keyword>
<name>A0ABU1ZU55_9CORY</name>
<sequence>MDGIFTTQQLNELGFNSTQINRKLGTSLHRIENGLYRNRELSVPETMSALQRHRPTLVFTGDTAYDLYRHLVPTLPLSATGPKARTTELLRMTRSRRTGHRLVDGFRVVSPLRAAAGVDERTGRLAAFLEEQYASWRGRDQFTMDLKELTPAEKALLQPALDRATIGASSRWERQVIERLGKIGLDPVPNYRLGPYHWDLGFRHGSTVLDLDSDRHHGSGVKDRTFIVDRWKTNHAVRAGWAPLRYTNYCTDHAMKWLVRELANTLEARRKDPSTRYGRDFPEPGVWNFHLWISG</sequence>
<evidence type="ECO:0008006" key="3">
    <source>
        <dbReference type="Google" id="ProtNLM"/>
    </source>
</evidence>
<accession>A0ABU1ZU55</accession>
<proteinExistence type="predicted"/>
<dbReference type="Proteomes" id="UP001180840">
    <property type="component" value="Unassembled WGS sequence"/>
</dbReference>
<dbReference type="RefSeq" id="WP_290197278.1">
    <property type="nucleotide sequence ID" value="NZ_CP047654.1"/>
</dbReference>
<gene>
    <name evidence="1" type="ORF">J2S39_000140</name>
</gene>
<evidence type="ECO:0000313" key="2">
    <source>
        <dbReference type="Proteomes" id="UP001180840"/>
    </source>
</evidence>
<reference evidence="1" key="1">
    <citation type="submission" date="2023-07" db="EMBL/GenBank/DDBJ databases">
        <title>Sequencing the genomes of 1000 actinobacteria strains.</title>
        <authorList>
            <person name="Klenk H.-P."/>
        </authorList>
    </citation>
    <scope>NUCLEOTIDE SEQUENCE</scope>
    <source>
        <strain evidence="1">DSM 107476</strain>
    </source>
</reference>
<organism evidence="1 2">
    <name type="scientific">Corynebacterium guangdongense</name>
    <dbReference type="NCBI Taxonomy" id="1783348"/>
    <lineage>
        <taxon>Bacteria</taxon>
        <taxon>Bacillati</taxon>
        <taxon>Actinomycetota</taxon>
        <taxon>Actinomycetes</taxon>
        <taxon>Mycobacteriales</taxon>
        <taxon>Corynebacteriaceae</taxon>
        <taxon>Corynebacterium</taxon>
    </lineage>
</organism>
<comment type="caution">
    <text evidence="1">The sequence shown here is derived from an EMBL/GenBank/DDBJ whole genome shotgun (WGS) entry which is preliminary data.</text>
</comment>
<evidence type="ECO:0000313" key="1">
    <source>
        <dbReference type="EMBL" id="MDR7328464.1"/>
    </source>
</evidence>
<dbReference type="EMBL" id="JAVDXZ010000001">
    <property type="protein sequence ID" value="MDR7328464.1"/>
    <property type="molecule type" value="Genomic_DNA"/>
</dbReference>
<protein>
    <recommendedName>
        <fullName evidence="3">DUF559 domain-containing protein</fullName>
    </recommendedName>
</protein>